<proteinExistence type="predicted"/>
<sequence>MANPSGVALVRVIGETATRLFKVVEPNVAVSNNDFVSIMVTTPSLKTILSLFQLNIRNTDAQVPGTGTWCQALEQF</sequence>
<accession>A0ABP3IZY7</accession>
<evidence type="ECO:0000313" key="2">
    <source>
        <dbReference type="Proteomes" id="UP001501459"/>
    </source>
</evidence>
<name>A0ABP3IZY7_9BACI</name>
<keyword evidence="2" id="KW-1185">Reference proteome</keyword>
<organism evidence="1 2">
    <name type="scientific">Lentibacillus halophilus</name>
    <dbReference type="NCBI Taxonomy" id="295065"/>
    <lineage>
        <taxon>Bacteria</taxon>
        <taxon>Bacillati</taxon>
        <taxon>Bacillota</taxon>
        <taxon>Bacilli</taxon>
        <taxon>Bacillales</taxon>
        <taxon>Bacillaceae</taxon>
        <taxon>Lentibacillus</taxon>
    </lineage>
</organism>
<comment type="caution">
    <text evidence="1">The sequence shown here is derived from an EMBL/GenBank/DDBJ whole genome shotgun (WGS) entry which is preliminary data.</text>
</comment>
<dbReference type="EMBL" id="BAAADM010000026">
    <property type="protein sequence ID" value="GAA0435303.1"/>
    <property type="molecule type" value="Genomic_DNA"/>
</dbReference>
<gene>
    <name evidence="1" type="ORF">GCM10008983_09860</name>
</gene>
<dbReference type="Proteomes" id="UP001501459">
    <property type="component" value="Unassembled WGS sequence"/>
</dbReference>
<protein>
    <submittedName>
        <fullName evidence="1">Uncharacterized protein</fullName>
    </submittedName>
</protein>
<reference evidence="2" key="1">
    <citation type="journal article" date="2019" name="Int. J. Syst. Evol. Microbiol.">
        <title>The Global Catalogue of Microorganisms (GCM) 10K type strain sequencing project: providing services to taxonomists for standard genome sequencing and annotation.</title>
        <authorList>
            <consortium name="The Broad Institute Genomics Platform"/>
            <consortium name="The Broad Institute Genome Sequencing Center for Infectious Disease"/>
            <person name="Wu L."/>
            <person name="Ma J."/>
        </authorList>
    </citation>
    <scope>NUCLEOTIDE SEQUENCE [LARGE SCALE GENOMIC DNA]</scope>
    <source>
        <strain evidence="2">JCM 12149</strain>
    </source>
</reference>
<evidence type="ECO:0000313" key="1">
    <source>
        <dbReference type="EMBL" id="GAA0435303.1"/>
    </source>
</evidence>